<keyword evidence="4" id="KW-0677">Repeat</keyword>
<dbReference type="InterPro" id="IPR036305">
    <property type="entry name" value="RGS_sf"/>
</dbReference>
<dbReference type="GeneID" id="112256086"/>
<dbReference type="PROSITE" id="PS50132">
    <property type="entry name" value="RGS"/>
    <property type="match status" value="1"/>
</dbReference>
<dbReference type="Ensembl" id="ENSOTST00005168842.1">
    <property type="protein sequence ID" value="ENSOTSP00005129172.1"/>
    <property type="gene ID" value="ENSOTSG00005027519.2"/>
</dbReference>
<reference evidence="9" key="1">
    <citation type="journal article" date="2018" name="PLoS ONE">
        <title>Chinook salmon (Oncorhynchus tshawytscha) genome and transcriptome.</title>
        <authorList>
            <person name="Christensen K.A."/>
            <person name="Leong J.S."/>
            <person name="Sakhrani D."/>
            <person name="Biagi C.A."/>
            <person name="Minkley D.R."/>
            <person name="Withler R.E."/>
            <person name="Rondeau E.B."/>
            <person name="Koop B.F."/>
            <person name="Devlin R.H."/>
        </authorList>
    </citation>
    <scope>NUCLEOTIDE SEQUENCE [LARGE SCALE GENOMIC DNA]</scope>
</reference>
<dbReference type="InterPro" id="IPR003116">
    <property type="entry name" value="RBD_dom"/>
</dbReference>
<dbReference type="Gene3D" id="3.10.20.90">
    <property type="entry name" value="Phosphatidylinositol 3-kinase Catalytic Subunit, Chain A, domain 1"/>
    <property type="match status" value="2"/>
</dbReference>
<dbReference type="GeneTree" id="ENSGT00940000166254"/>
<reference evidence="8" key="2">
    <citation type="submission" date="2025-08" db="UniProtKB">
        <authorList>
            <consortium name="Ensembl"/>
        </authorList>
    </citation>
    <scope>IDENTIFICATION</scope>
</reference>
<dbReference type="InterPro" id="IPR024066">
    <property type="entry name" value="RGS_subdom1/3"/>
</dbReference>
<dbReference type="SMART" id="SM00390">
    <property type="entry name" value="GoLoco"/>
    <property type="match status" value="1"/>
</dbReference>
<sequence length="546" mass="60250">MVAFSGLCRSLSRLAKRTAQYKFGKLNTYSDTCPPTQIKSQAVSDGELNMSGRGCGGSCTSLPEAQGGDAQASSVVSWAVSFETLLEDPMGVCYFKAFLRSEVSAENILFYQACEKFREIPPTRMKELSEEAHAIFQTYLSDHAPYAVNIDDTARVEEKDLLKPTAEMFDKAQKQILKLMKMDSYRRFVRSPLYQKCTLASVEGRPLPNIPAEPTSTGSWENMATFSRSLNDNKKLVTCVQQRDKQREKRGSWGVDLSYTKVNVSRKDYRMSNSSVENGRSGPSDQGQGDGCGSVEGGYCCVYLPDGSASLAPIRPGLPLREMLSGLCEKRGFPLKDIIIYLHGKDRKPLSLEQDCSILRHQQVSLELRVTFALEVVFTGKTVGIMVKSSKTLQDALSAVLQKHQLASHQARVTMSGSDVPLSMSTSVFKLANKKLQLDKVGSPRISGQTPVAQESGRSPAGPEVHVSPQADGPGAKPRVRKNHEMEVMIELLSRAQACRVDDQRGLLTKEHLELPQFLLKPPVHDQETQQVEAGEVTGGWSTHRH</sequence>
<evidence type="ECO:0000256" key="3">
    <source>
        <dbReference type="ARBA" id="ARBA00022490"/>
    </source>
</evidence>
<evidence type="ECO:0000256" key="5">
    <source>
        <dbReference type="SAM" id="MobiDB-lite"/>
    </source>
</evidence>
<dbReference type="GO" id="GO:0007165">
    <property type="term" value="P:signal transduction"/>
    <property type="evidence" value="ECO:0007669"/>
    <property type="project" value="InterPro"/>
</dbReference>
<dbReference type="InterPro" id="IPR003109">
    <property type="entry name" value="GoLoco_motif"/>
</dbReference>
<feature type="region of interest" description="Disordered" evidence="5">
    <location>
        <begin position="442"/>
        <end position="480"/>
    </location>
</feature>
<dbReference type="GO" id="GO:0005096">
    <property type="term" value="F:GTPase activator activity"/>
    <property type="evidence" value="ECO:0007669"/>
    <property type="project" value="UniProtKB-KW"/>
</dbReference>
<dbReference type="InterPro" id="IPR044926">
    <property type="entry name" value="RGS_subdomain_2"/>
</dbReference>
<evidence type="ECO:0000313" key="9">
    <source>
        <dbReference type="Proteomes" id="UP000694402"/>
    </source>
</evidence>
<evidence type="ECO:0008006" key="10">
    <source>
        <dbReference type="Google" id="ProtNLM"/>
    </source>
</evidence>
<feature type="region of interest" description="Disordered" evidence="5">
    <location>
        <begin position="524"/>
        <end position="546"/>
    </location>
</feature>
<gene>
    <name evidence="8" type="primary">rgs14a</name>
</gene>
<evidence type="ECO:0000256" key="1">
    <source>
        <dbReference type="ARBA" id="ARBA00004496"/>
    </source>
</evidence>
<dbReference type="SUPFAM" id="SSF54236">
    <property type="entry name" value="Ubiquitin-like"/>
    <property type="match status" value="2"/>
</dbReference>
<dbReference type="SUPFAM" id="SSF48097">
    <property type="entry name" value="Regulator of G-protein signaling, RGS"/>
    <property type="match status" value="1"/>
</dbReference>
<evidence type="ECO:0000313" key="8">
    <source>
        <dbReference type="Ensembl" id="ENSOTSP00005129172.1"/>
    </source>
</evidence>
<reference evidence="8" key="3">
    <citation type="submission" date="2025-09" db="UniProtKB">
        <authorList>
            <consortium name="Ensembl"/>
        </authorList>
    </citation>
    <scope>IDENTIFICATION</scope>
</reference>
<proteinExistence type="predicted"/>
<evidence type="ECO:0000256" key="2">
    <source>
        <dbReference type="ARBA" id="ARBA00022468"/>
    </source>
</evidence>
<evidence type="ECO:0000259" key="6">
    <source>
        <dbReference type="PROSITE" id="PS50132"/>
    </source>
</evidence>
<dbReference type="CTD" id="327368"/>
<dbReference type="InterPro" id="IPR046993">
    <property type="entry name" value="RBD2_RGS14"/>
</dbReference>
<feature type="region of interest" description="Disordered" evidence="5">
    <location>
        <begin position="270"/>
        <end position="290"/>
    </location>
</feature>
<name>A0AAZ3QIN5_ONCTS</name>
<protein>
    <recommendedName>
        <fullName evidence="10">Regulator of G-protein signaling 14</fullName>
    </recommendedName>
</protein>
<dbReference type="GO" id="GO:0005737">
    <property type="term" value="C:cytoplasm"/>
    <property type="evidence" value="ECO:0007669"/>
    <property type="project" value="UniProtKB-SubCell"/>
</dbReference>
<keyword evidence="9" id="KW-1185">Reference proteome</keyword>
<accession>A0AAZ3QIN5</accession>
<evidence type="ECO:0000256" key="4">
    <source>
        <dbReference type="ARBA" id="ARBA00022737"/>
    </source>
</evidence>
<dbReference type="SMART" id="SM00455">
    <property type="entry name" value="RBD"/>
    <property type="match status" value="2"/>
</dbReference>
<dbReference type="GO" id="GO:0008277">
    <property type="term" value="P:regulation of G protein-coupled receptor signaling pathway"/>
    <property type="evidence" value="ECO:0007669"/>
    <property type="project" value="TreeGrafter"/>
</dbReference>
<dbReference type="PROSITE" id="PS50877">
    <property type="entry name" value="GOLOCO"/>
    <property type="match status" value="1"/>
</dbReference>
<dbReference type="GO" id="GO:0005886">
    <property type="term" value="C:plasma membrane"/>
    <property type="evidence" value="ECO:0007669"/>
    <property type="project" value="TreeGrafter"/>
</dbReference>
<dbReference type="PROSITE" id="PS50898">
    <property type="entry name" value="RBD"/>
    <property type="match status" value="2"/>
</dbReference>
<dbReference type="PANTHER" id="PTHR45945">
    <property type="entry name" value="REGULATOR OF G-PROTEIN SIGNALING LOCO"/>
    <property type="match status" value="1"/>
</dbReference>
<dbReference type="InterPro" id="IPR016137">
    <property type="entry name" value="RGS"/>
</dbReference>
<dbReference type="InterPro" id="IPR029071">
    <property type="entry name" value="Ubiquitin-like_domsf"/>
</dbReference>
<dbReference type="FunFam" id="1.10.167.10:FF:000001">
    <property type="entry name" value="Putative regulator of g-protein signaling 12"/>
    <property type="match status" value="1"/>
</dbReference>
<feature type="compositionally biased region" description="Polar residues" evidence="5">
    <location>
        <begin position="271"/>
        <end position="287"/>
    </location>
</feature>
<dbReference type="AlphaFoldDB" id="A0AAZ3QIN5"/>
<evidence type="ECO:0000259" key="7">
    <source>
        <dbReference type="PROSITE" id="PS50898"/>
    </source>
</evidence>
<dbReference type="Pfam" id="PF00615">
    <property type="entry name" value="RGS"/>
    <property type="match status" value="1"/>
</dbReference>
<feature type="domain" description="RGS" evidence="6">
    <location>
        <begin position="81"/>
        <end position="198"/>
    </location>
</feature>
<feature type="domain" description="RBD" evidence="7">
    <location>
        <begin position="298"/>
        <end position="369"/>
    </location>
</feature>
<comment type="subcellular location">
    <subcellularLocation>
        <location evidence="1">Cytoplasm</location>
    </subcellularLocation>
</comment>
<dbReference type="PANTHER" id="PTHR45945:SF2">
    <property type="entry name" value="REGULATOR OF G-PROTEIN SIGNALING 14"/>
    <property type="match status" value="1"/>
</dbReference>
<dbReference type="InterPro" id="IPR046995">
    <property type="entry name" value="RGS10/12/14-like"/>
</dbReference>
<dbReference type="Proteomes" id="UP000694402">
    <property type="component" value="Unassembled WGS sequence"/>
</dbReference>
<dbReference type="GO" id="GO:0005634">
    <property type="term" value="C:nucleus"/>
    <property type="evidence" value="ECO:0007669"/>
    <property type="project" value="TreeGrafter"/>
</dbReference>
<dbReference type="GO" id="GO:0051301">
    <property type="term" value="P:cell division"/>
    <property type="evidence" value="ECO:0007669"/>
    <property type="project" value="TreeGrafter"/>
</dbReference>
<feature type="domain" description="RBD" evidence="7">
    <location>
        <begin position="371"/>
        <end position="441"/>
    </location>
</feature>
<dbReference type="Gene3D" id="1.10.167.10">
    <property type="entry name" value="Regulator of G-protein Signalling 4, domain 2"/>
    <property type="match status" value="1"/>
</dbReference>
<dbReference type="SMART" id="SM00315">
    <property type="entry name" value="RGS"/>
    <property type="match status" value="1"/>
</dbReference>
<dbReference type="Gene3D" id="1.10.196.10">
    <property type="match status" value="1"/>
</dbReference>
<keyword evidence="3" id="KW-0963">Cytoplasm</keyword>
<organism evidence="8 9">
    <name type="scientific">Oncorhynchus tshawytscha</name>
    <name type="common">Chinook salmon</name>
    <name type="synonym">Salmo tshawytscha</name>
    <dbReference type="NCBI Taxonomy" id="74940"/>
    <lineage>
        <taxon>Eukaryota</taxon>
        <taxon>Metazoa</taxon>
        <taxon>Chordata</taxon>
        <taxon>Craniata</taxon>
        <taxon>Vertebrata</taxon>
        <taxon>Euteleostomi</taxon>
        <taxon>Actinopterygii</taxon>
        <taxon>Neopterygii</taxon>
        <taxon>Teleostei</taxon>
        <taxon>Protacanthopterygii</taxon>
        <taxon>Salmoniformes</taxon>
        <taxon>Salmonidae</taxon>
        <taxon>Salmoninae</taxon>
        <taxon>Oncorhynchus</taxon>
    </lineage>
</organism>
<dbReference type="RefSeq" id="XP_024284830.1">
    <property type="nucleotide sequence ID" value="XM_024429062.1"/>
</dbReference>
<dbReference type="GO" id="GO:0007051">
    <property type="term" value="P:spindle organization"/>
    <property type="evidence" value="ECO:0007669"/>
    <property type="project" value="TreeGrafter"/>
</dbReference>
<dbReference type="PRINTS" id="PR01301">
    <property type="entry name" value="RGSPROTEIN"/>
</dbReference>
<feature type="compositionally biased region" description="Polar residues" evidence="5">
    <location>
        <begin position="446"/>
        <end position="457"/>
    </location>
</feature>
<keyword evidence="2" id="KW-0343">GTPase activation</keyword>
<dbReference type="Pfam" id="PF02196">
    <property type="entry name" value="RBD"/>
    <property type="match status" value="1"/>
</dbReference>
<dbReference type="CDD" id="cd17139">
    <property type="entry name" value="RBD2_RGS14"/>
    <property type="match status" value="1"/>
</dbReference>